<protein>
    <recommendedName>
        <fullName evidence="6">3-ketoacyl-CoA synthase</fullName>
        <ecNumber evidence="6">2.3.1.-</ecNumber>
    </recommendedName>
</protein>
<dbReference type="InterPro" id="IPR013747">
    <property type="entry name" value="ACP_syn_III_C"/>
</dbReference>
<evidence type="ECO:0000313" key="10">
    <source>
        <dbReference type="EMBL" id="CAL1394141.1"/>
    </source>
</evidence>
<evidence type="ECO:0000256" key="5">
    <source>
        <dbReference type="ARBA" id="ARBA00047375"/>
    </source>
</evidence>
<organism evidence="10 11">
    <name type="scientific">Linum trigynum</name>
    <dbReference type="NCBI Taxonomy" id="586398"/>
    <lineage>
        <taxon>Eukaryota</taxon>
        <taxon>Viridiplantae</taxon>
        <taxon>Streptophyta</taxon>
        <taxon>Embryophyta</taxon>
        <taxon>Tracheophyta</taxon>
        <taxon>Spermatophyta</taxon>
        <taxon>Magnoliopsida</taxon>
        <taxon>eudicotyledons</taxon>
        <taxon>Gunneridae</taxon>
        <taxon>Pentapetalae</taxon>
        <taxon>rosids</taxon>
        <taxon>fabids</taxon>
        <taxon>Malpighiales</taxon>
        <taxon>Linaceae</taxon>
        <taxon>Linum</taxon>
    </lineage>
</organism>
<dbReference type="InterPro" id="IPR013601">
    <property type="entry name" value="FAE1_typ3_polyketide_synth"/>
</dbReference>
<dbReference type="PANTHER" id="PTHR31561">
    <property type="entry name" value="3-KETOACYL-COA SYNTHASE"/>
    <property type="match status" value="1"/>
</dbReference>
<dbReference type="InterPro" id="IPR016039">
    <property type="entry name" value="Thiolase-like"/>
</dbReference>
<comment type="catalytic activity">
    <reaction evidence="5">
        <text>a very-long-chain acyl-CoA + malonyl-CoA + H(+) = a very-long-chain 3-oxoacyl-CoA + CO2 + CoA</text>
        <dbReference type="Rhea" id="RHEA:32727"/>
        <dbReference type="ChEBI" id="CHEBI:15378"/>
        <dbReference type="ChEBI" id="CHEBI:16526"/>
        <dbReference type="ChEBI" id="CHEBI:57287"/>
        <dbReference type="ChEBI" id="CHEBI:57384"/>
        <dbReference type="ChEBI" id="CHEBI:90725"/>
        <dbReference type="ChEBI" id="CHEBI:90736"/>
        <dbReference type="EC" id="2.3.1.199"/>
    </reaction>
</comment>
<dbReference type="InterPro" id="IPR012392">
    <property type="entry name" value="3-ktacl-CoA_syn"/>
</dbReference>
<dbReference type="PIRSF" id="PIRSF036417">
    <property type="entry name" value="3-ktacl-CoA_syn"/>
    <property type="match status" value="1"/>
</dbReference>
<accession>A0AAV2F7C3</accession>
<dbReference type="Pfam" id="PF08541">
    <property type="entry name" value="ACP_syn_III_C"/>
    <property type="match status" value="1"/>
</dbReference>
<evidence type="ECO:0000256" key="7">
    <source>
        <dbReference type="SAM" id="SignalP"/>
    </source>
</evidence>
<sequence>MEILSVIASLYVLPLLFLVFHVCKSAVEKRRHQTCYMLDYECYKPPAERKLDAMTAGRIMGRTRNLGVEELRFLVKAASRSGMSEETYGPKSVMEGSEGRPCLANAYAEVDEMVFSTVDGLLAKTGIPPSEIDILVTTISLLSPAPSWTARILNRYKMREDVKVYNISGMGCSGSVSGIDLVQQLMKSNRNCNAIVVSTEVMGQNWYGGKDKSMLLSNILFRAGACSMLFTNKPTLRNRTILKLKCLHRTHIGEDDEAYRCCFEKEDESGFRGFHLSKKLTTFAADALTKNLTVLLPKVLHTREMVHYEFVSRWNRFRGLVGRSKEGDSKLEVVRVNLKSGIDHFCIHPGGRAVIDTVGKRLWLDSYDVEPAKMTLFRFGNTSSAGLWYVLAYMEAKKRLKKGDVILMISLGAGFKCNNSVWEVMRDLGRPSVWEDCINDYPPTHLENTFIEKLGHLIDNLESCGS</sequence>
<name>A0AAV2F7C3_9ROSI</name>
<dbReference type="GO" id="GO:0016020">
    <property type="term" value="C:membrane"/>
    <property type="evidence" value="ECO:0007669"/>
    <property type="project" value="InterPro"/>
</dbReference>
<evidence type="ECO:0000256" key="4">
    <source>
        <dbReference type="ARBA" id="ARBA00023315"/>
    </source>
</evidence>
<keyword evidence="3 6" id="KW-0808">Transferase</keyword>
<dbReference type="GO" id="GO:0006633">
    <property type="term" value="P:fatty acid biosynthetic process"/>
    <property type="evidence" value="ECO:0007669"/>
    <property type="project" value="InterPro"/>
</dbReference>
<gene>
    <name evidence="10" type="ORF">LTRI10_LOCUS34662</name>
</gene>
<dbReference type="Pfam" id="PF08392">
    <property type="entry name" value="FAE1_CUT1_RppA"/>
    <property type="match status" value="1"/>
</dbReference>
<dbReference type="CDD" id="cd00831">
    <property type="entry name" value="CHS_like"/>
    <property type="match status" value="1"/>
</dbReference>
<dbReference type="EMBL" id="OZ034819">
    <property type="protein sequence ID" value="CAL1394141.1"/>
    <property type="molecule type" value="Genomic_DNA"/>
</dbReference>
<proteinExistence type="inferred from homology"/>
<dbReference type="Gene3D" id="3.40.47.10">
    <property type="match status" value="1"/>
</dbReference>
<feature type="domain" description="Beta-ketoacyl-[acyl-carrier-protein] synthase III C-terminal" evidence="9">
    <location>
        <begin position="340"/>
        <end position="423"/>
    </location>
</feature>
<dbReference type="AlphaFoldDB" id="A0AAV2F7C3"/>
<comment type="similarity">
    <text evidence="2 6">Belongs to the thiolase-like superfamily. Chalcone/stilbene synthases family.</text>
</comment>
<feature type="chain" id="PRO_5043449665" description="3-ketoacyl-CoA synthase" evidence="7">
    <location>
        <begin position="26"/>
        <end position="466"/>
    </location>
</feature>
<evidence type="ECO:0000256" key="1">
    <source>
        <dbReference type="ARBA" id="ARBA00005194"/>
    </source>
</evidence>
<evidence type="ECO:0000256" key="3">
    <source>
        <dbReference type="ARBA" id="ARBA00022679"/>
    </source>
</evidence>
<reference evidence="10 11" key="1">
    <citation type="submission" date="2024-04" db="EMBL/GenBank/DDBJ databases">
        <authorList>
            <person name="Fracassetti M."/>
        </authorList>
    </citation>
    <scope>NUCLEOTIDE SEQUENCE [LARGE SCALE GENOMIC DNA]</scope>
</reference>
<dbReference type="GO" id="GO:0009922">
    <property type="term" value="F:fatty acid elongase activity"/>
    <property type="evidence" value="ECO:0007669"/>
    <property type="project" value="UniProtKB-EC"/>
</dbReference>
<dbReference type="SUPFAM" id="SSF53901">
    <property type="entry name" value="Thiolase-like"/>
    <property type="match status" value="2"/>
</dbReference>
<dbReference type="Proteomes" id="UP001497516">
    <property type="component" value="Chromosome 6"/>
</dbReference>
<feature type="domain" description="FAE" evidence="8">
    <location>
        <begin position="29"/>
        <end position="309"/>
    </location>
</feature>
<dbReference type="EC" id="2.3.1.-" evidence="6"/>
<evidence type="ECO:0000256" key="2">
    <source>
        <dbReference type="ARBA" id="ARBA00005531"/>
    </source>
</evidence>
<evidence type="ECO:0000256" key="6">
    <source>
        <dbReference type="PIRNR" id="PIRNR036417"/>
    </source>
</evidence>
<keyword evidence="7" id="KW-0732">Signal</keyword>
<evidence type="ECO:0000259" key="9">
    <source>
        <dbReference type="Pfam" id="PF08541"/>
    </source>
</evidence>
<evidence type="ECO:0000313" key="11">
    <source>
        <dbReference type="Proteomes" id="UP001497516"/>
    </source>
</evidence>
<evidence type="ECO:0000259" key="8">
    <source>
        <dbReference type="Pfam" id="PF08392"/>
    </source>
</evidence>
<comment type="pathway">
    <text evidence="1 6">Lipid metabolism; fatty acid biosynthesis.</text>
</comment>
<feature type="signal peptide" evidence="7">
    <location>
        <begin position="1"/>
        <end position="25"/>
    </location>
</feature>
<keyword evidence="4 6" id="KW-0012">Acyltransferase</keyword>
<keyword evidence="11" id="KW-1185">Reference proteome</keyword>